<dbReference type="Pfam" id="PF19278">
    <property type="entry name" value="Hydant_A_C"/>
    <property type="match status" value="1"/>
</dbReference>
<keyword evidence="6" id="KW-1185">Reference proteome</keyword>
<dbReference type="RefSeq" id="WP_078527400.1">
    <property type="nucleotide sequence ID" value="NZ_CP019875.1"/>
</dbReference>
<dbReference type="InterPro" id="IPR002821">
    <property type="entry name" value="Hydantoinase_A"/>
</dbReference>
<reference evidence="4 6" key="3">
    <citation type="submission" date="2017-06" db="EMBL/GenBank/DDBJ databases">
        <title>A draft genome sequence of Komagataeibacter nataicola LMG 1536.</title>
        <authorList>
            <person name="Skraban J."/>
            <person name="Cleenwerck I."/>
            <person name="Vandamme P."/>
            <person name="Trcek J."/>
        </authorList>
    </citation>
    <scope>NUCLEOTIDE SEQUENCE [LARGE SCALE GENOMIC DNA]</scope>
    <source>
        <strain evidence="4 6">LMG 1536</strain>
    </source>
</reference>
<name>A0A9N7CN50_9PROT</name>
<dbReference type="GO" id="GO:0006749">
    <property type="term" value="P:glutathione metabolic process"/>
    <property type="evidence" value="ECO:0007669"/>
    <property type="project" value="TreeGrafter"/>
</dbReference>
<dbReference type="InterPro" id="IPR049517">
    <property type="entry name" value="ACX-like_C"/>
</dbReference>
<evidence type="ECO:0000313" key="3">
    <source>
        <dbReference type="EMBL" id="AQU88718.1"/>
    </source>
</evidence>
<accession>A0A9N7CN50</accession>
<evidence type="ECO:0008006" key="7">
    <source>
        <dbReference type="Google" id="ProtNLM"/>
    </source>
</evidence>
<evidence type="ECO:0000259" key="1">
    <source>
        <dbReference type="Pfam" id="PF01968"/>
    </source>
</evidence>
<dbReference type="EMBL" id="NIRT01000071">
    <property type="protein sequence ID" value="PYD64848.1"/>
    <property type="molecule type" value="Genomic_DNA"/>
</dbReference>
<dbReference type="Proteomes" id="UP000189683">
    <property type="component" value="Chromosome"/>
</dbReference>
<sequence>MPCGEDGNHPISLIRNGRPAITRSAVLETVPIRLPVIDINAIGAGGGSIAWIDEGGALRVGPMSAEAIPGPACYGRGGTLPTVTDANIVLGRFDSQTRLGGDMLMDLQAAETAIRVHLAEPMGLSIAEAAAGVLRVAHANIVRGIRVVSVERGYDPRSFALVPFGGAGPMHCAPVARELRMKTILVPPTPGILCALGQLVSDLRHEVNETFIAAHADLAEDTVIARLEELRARGNALLAADSVPEPRRSIELRADVRYRGQSYELSIILEGDLRAAWHTLPEKFHEAHRQRFGHADPQAPIEIVGFGATAVGHIDAPALPVLPAGGEQCGPEAIRGERTIYFEGAQPGEAGAFHTATVYHREHLCAGNVIVGPAVIEEVSATTVLYPDDRAVVHPSGNIIVEVAL</sequence>
<dbReference type="PANTHER" id="PTHR11365">
    <property type="entry name" value="5-OXOPROLINASE RELATED"/>
    <property type="match status" value="1"/>
</dbReference>
<protein>
    <recommendedName>
        <fullName evidence="7">Hydantoinase A/oxoprolinase domain-containing protein</fullName>
    </recommendedName>
</protein>
<dbReference type="InterPro" id="IPR045079">
    <property type="entry name" value="Oxoprolinase-like"/>
</dbReference>
<gene>
    <name evidence="3" type="ORF">B0W47_16150</name>
    <name evidence="4" type="ORF">CDI09_16980</name>
</gene>
<evidence type="ECO:0000259" key="2">
    <source>
        <dbReference type="Pfam" id="PF19278"/>
    </source>
</evidence>
<organism evidence="3 5">
    <name type="scientific">Komagataeibacter nataicola</name>
    <dbReference type="NCBI Taxonomy" id="265960"/>
    <lineage>
        <taxon>Bacteria</taxon>
        <taxon>Pseudomonadati</taxon>
        <taxon>Pseudomonadota</taxon>
        <taxon>Alphaproteobacteria</taxon>
        <taxon>Acetobacterales</taxon>
        <taxon>Acetobacteraceae</taxon>
        <taxon>Komagataeibacter</taxon>
    </lineage>
</organism>
<dbReference type="GO" id="GO:0017168">
    <property type="term" value="F:5-oxoprolinase (ATP-hydrolyzing) activity"/>
    <property type="evidence" value="ECO:0007669"/>
    <property type="project" value="TreeGrafter"/>
</dbReference>
<feature type="domain" description="Acetophenone carboxylase-like C-terminal" evidence="2">
    <location>
        <begin position="225"/>
        <end position="391"/>
    </location>
</feature>
<dbReference type="Pfam" id="PF01968">
    <property type="entry name" value="Hydantoinase_A"/>
    <property type="match status" value="1"/>
</dbReference>
<dbReference type="GO" id="GO:0005829">
    <property type="term" value="C:cytosol"/>
    <property type="evidence" value="ECO:0007669"/>
    <property type="project" value="TreeGrafter"/>
</dbReference>
<dbReference type="EMBL" id="CP019875">
    <property type="protein sequence ID" value="AQU88718.1"/>
    <property type="molecule type" value="Genomic_DNA"/>
</dbReference>
<feature type="domain" description="Hydantoinase A/oxoprolinase" evidence="1">
    <location>
        <begin position="11"/>
        <end position="206"/>
    </location>
</feature>
<evidence type="ECO:0000313" key="5">
    <source>
        <dbReference type="Proteomes" id="UP000189683"/>
    </source>
</evidence>
<dbReference type="Proteomes" id="UP000247512">
    <property type="component" value="Unassembled WGS sequence"/>
</dbReference>
<dbReference type="AlphaFoldDB" id="A0A9N7CN50"/>
<dbReference type="KEGG" id="kna:B0W47_16150"/>
<proteinExistence type="predicted"/>
<dbReference type="PANTHER" id="PTHR11365:SF23">
    <property type="entry name" value="HYPOTHETICAL 5-OXOPROLINASE (EUROFUNG)-RELATED"/>
    <property type="match status" value="1"/>
</dbReference>
<reference evidence="5" key="1">
    <citation type="submission" date="2017-02" db="EMBL/GenBank/DDBJ databases">
        <title>zhang.</title>
        <authorList>
            <person name="Zhang H."/>
        </authorList>
    </citation>
    <scope>NUCLEOTIDE SEQUENCE [LARGE SCALE GENOMIC DNA]</scope>
    <source>
        <strain evidence="5">RZS01</strain>
    </source>
</reference>
<reference evidence="3" key="2">
    <citation type="submission" date="2017-02" db="EMBL/GenBank/DDBJ databases">
        <authorList>
            <person name="Zhang H."/>
        </authorList>
    </citation>
    <scope>NUCLEOTIDE SEQUENCE</scope>
    <source>
        <strain evidence="3">RZS01</strain>
    </source>
</reference>
<evidence type="ECO:0000313" key="6">
    <source>
        <dbReference type="Proteomes" id="UP000247512"/>
    </source>
</evidence>
<evidence type="ECO:0000313" key="4">
    <source>
        <dbReference type="EMBL" id="PYD64848.1"/>
    </source>
</evidence>